<proteinExistence type="predicted"/>
<comment type="caution">
    <text evidence="1">The sequence shown here is derived from an EMBL/GenBank/DDBJ whole genome shotgun (WGS) entry which is preliminary data.</text>
</comment>
<sequence>MNAVVEKLSNLEWVGQQMRAKTASYEASTASTGEKAANWEDRCGAIASIEDVATKAYCELLVWGDYRDNTMAYHILHHHLAAILYETLAKDVQRVRFDLKSFAFKVAKMALFFNLRGNNVLKAEDKLIFFGIKEMKVQTYLKGYAYLEKMVDIALEDMRDEIDYYTDIYRKNLNKAYLTK</sequence>
<name>A0A3D2SNF1_9GAMM</name>
<gene>
    <name evidence="1" type="ORF">DHW29_07945</name>
</gene>
<accession>A0A3D2SNF1</accession>
<evidence type="ECO:0000313" key="2">
    <source>
        <dbReference type="Proteomes" id="UP000263596"/>
    </source>
</evidence>
<dbReference type="EMBL" id="DPVE01000144">
    <property type="protein sequence ID" value="HCK30115.1"/>
    <property type="molecule type" value="Genomic_DNA"/>
</dbReference>
<protein>
    <submittedName>
        <fullName evidence="1">Uncharacterized protein</fullName>
    </submittedName>
</protein>
<organism evidence="1 2">
    <name type="scientific">Acinetobacter ursingii</name>
    <dbReference type="NCBI Taxonomy" id="108980"/>
    <lineage>
        <taxon>Bacteria</taxon>
        <taxon>Pseudomonadati</taxon>
        <taxon>Pseudomonadota</taxon>
        <taxon>Gammaproteobacteria</taxon>
        <taxon>Moraxellales</taxon>
        <taxon>Moraxellaceae</taxon>
        <taxon>Acinetobacter</taxon>
    </lineage>
</organism>
<evidence type="ECO:0000313" key="1">
    <source>
        <dbReference type="EMBL" id="HCK30115.1"/>
    </source>
</evidence>
<dbReference type="AlphaFoldDB" id="A0A3D2SNF1"/>
<dbReference type="Proteomes" id="UP000263596">
    <property type="component" value="Unassembled WGS sequence"/>
</dbReference>
<reference evidence="1 2" key="1">
    <citation type="journal article" date="2018" name="Nat. Biotechnol.">
        <title>A standardized bacterial taxonomy based on genome phylogeny substantially revises the tree of life.</title>
        <authorList>
            <person name="Parks D.H."/>
            <person name="Chuvochina M."/>
            <person name="Waite D.W."/>
            <person name="Rinke C."/>
            <person name="Skarshewski A."/>
            <person name="Chaumeil P.A."/>
            <person name="Hugenholtz P."/>
        </authorList>
    </citation>
    <scope>NUCLEOTIDE SEQUENCE [LARGE SCALE GENOMIC DNA]</scope>
    <source>
        <strain evidence="1">UBA9669</strain>
    </source>
</reference>
<dbReference type="RefSeq" id="WP_034698354.1">
    <property type="nucleotide sequence ID" value="NZ_BKNT01000008.1"/>
</dbReference>